<feature type="transmembrane region" description="Helical" evidence="1">
    <location>
        <begin position="12"/>
        <end position="34"/>
    </location>
</feature>
<sequence>MKRVVKAVQSERGVGLLMALLVLVAIGAIATGIISSVATDRRLASYNASRALAMDYAEAGVYEAYEHIRAGDVPNTGDPKMVAQIFRTYAGTVPVVGPDTMALGTGQPDGQWLPYSSPTKGPDVLTIRYMTNAARTGIYRYDVTQTPPIQGKTGDPIYIITSPARAGLSRASVEATVAMQSLNPNLLGAYVGDGKMDLKGKIYVYGEDYDKDTPYATGNTGARDPAYETANPVIAGVWATGDITTDGAVKAYGNPNLAKKQAGFYAGPWTLLNMPQDQFWSWVGPPNKVLKASLPRGIVYLGDPKDKPQKGSDDYHIKGGYGDGLLYVNGNLKVDGDFTYRGLIYAEGNVDIKGDFWSLGAVVAANNGHIKISKSTYPITVLGSKGAIQQYLGKYGNPFVMISWKEN</sequence>
<dbReference type="Proteomes" id="UP000319771">
    <property type="component" value="Unassembled WGS sequence"/>
</dbReference>
<evidence type="ECO:0000313" key="2">
    <source>
        <dbReference type="EMBL" id="TMQ74332.1"/>
    </source>
</evidence>
<proteinExistence type="predicted"/>
<keyword evidence="1" id="KW-1133">Transmembrane helix</keyword>
<protein>
    <recommendedName>
        <fullName evidence="4">Type 4 fimbrial biogenesis protein PilX N-terminal domain-containing protein</fullName>
    </recommendedName>
</protein>
<dbReference type="EMBL" id="VBPB01000001">
    <property type="protein sequence ID" value="TMQ74332.1"/>
    <property type="molecule type" value="Genomic_DNA"/>
</dbReference>
<keyword evidence="1" id="KW-0472">Membrane</keyword>
<evidence type="ECO:0008006" key="4">
    <source>
        <dbReference type="Google" id="ProtNLM"/>
    </source>
</evidence>
<evidence type="ECO:0000256" key="1">
    <source>
        <dbReference type="SAM" id="Phobius"/>
    </source>
</evidence>
<organism evidence="2 3">
    <name type="scientific">Eiseniibacteriota bacterium</name>
    <dbReference type="NCBI Taxonomy" id="2212470"/>
    <lineage>
        <taxon>Bacteria</taxon>
        <taxon>Candidatus Eiseniibacteriota</taxon>
    </lineage>
</organism>
<dbReference type="AlphaFoldDB" id="A0A538UEK0"/>
<comment type="caution">
    <text evidence="2">The sequence shown here is derived from an EMBL/GenBank/DDBJ whole genome shotgun (WGS) entry which is preliminary data.</text>
</comment>
<evidence type="ECO:0000313" key="3">
    <source>
        <dbReference type="Proteomes" id="UP000319771"/>
    </source>
</evidence>
<gene>
    <name evidence="2" type="ORF">E6K81_00035</name>
</gene>
<accession>A0A538UEK0</accession>
<name>A0A538UEK0_UNCEI</name>
<reference evidence="2 3" key="1">
    <citation type="journal article" date="2019" name="Nat. Microbiol.">
        <title>Mediterranean grassland soil C-N compound turnover is dependent on rainfall and depth, and is mediated by genomically divergent microorganisms.</title>
        <authorList>
            <person name="Diamond S."/>
            <person name="Andeer P.F."/>
            <person name="Li Z."/>
            <person name="Crits-Christoph A."/>
            <person name="Burstein D."/>
            <person name="Anantharaman K."/>
            <person name="Lane K.R."/>
            <person name="Thomas B.C."/>
            <person name="Pan C."/>
            <person name="Northen T.R."/>
            <person name="Banfield J.F."/>
        </authorList>
    </citation>
    <scope>NUCLEOTIDE SEQUENCE [LARGE SCALE GENOMIC DNA]</scope>
    <source>
        <strain evidence="2">WS_11</strain>
    </source>
</reference>
<keyword evidence="1" id="KW-0812">Transmembrane</keyword>